<dbReference type="PANTHER" id="PTHR42756">
    <property type="entry name" value="TRANSCRIPTIONAL REGULATOR, MARR"/>
    <property type="match status" value="1"/>
</dbReference>
<dbReference type="PROSITE" id="PS50995">
    <property type="entry name" value="HTH_MARR_2"/>
    <property type="match status" value="1"/>
</dbReference>
<dbReference type="InterPro" id="IPR036388">
    <property type="entry name" value="WH-like_DNA-bd_sf"/>
</dbReference>
<keyword evidence="3" id="KW-0804">Transcription</keyword>
<evidence type="ECO:0000256" key="3">
    <source>
        <dbReference type="ARBA" id="ARBA00023163"/>
    </source>
</evidence>
<organism evidence="5 6">
    <name type="scientific">Latilactobacillus graminis DSM 20719</name>
    <dbReference type="NCBI Taxonomy" id="1423752"/>
    <lineage>
        <taxon>Bacteria</taxon>
        <taxon>Bacillati</taxon>
        <taxon>Bacillota</taxon>
        <taxon>Bacilli</taxon>
        <taxon>Lactobacillales</taxon>
        <taxon>Lactobacillaceae</taxon>
        <taxon>Latilactobacillus</taxon>
    </lineage>
</organism>
<dbReference type="PANTHER" id="PTHR42756:SF1">
    <property type="entry name" value="TRANSCRIPTIONAL REPRESSOR OF EMRAB OPERON"/>
    <property type="match status" value="1"/>
</dbReference>
<comment type="caution">
    <text evidence="5">The sequence shown here is derived from an EMBL/GenBank/DDBJ whole genome shotgun (WGS) entry which is preliminary data.</text>
</comment>
<dbReference type="AlphaFoldDB" id="A0AA89KXK8"/>
<dbReference type="PRINTS" id="PR00598">
    <property type="entry name" value="HTHMARR"/>
</dbReference>
<evidence type="ECO:0000313" key="6">
    <source>
        <dbReference type="Proteomes" id="UP000050823"/>
    </source>
</evidence>
<sequence>MSELSNELFKTFNQVIHRYRHYYGMQFSTDHRSVSQIRILKQLNSENGQIQRVLAERLDIRPSSLSECLHKLAAKHYIERQSDDHDRRITHVFITATGRTILTEALDGHDEFTETLFGSLTHQEQQALNELLNKLETTLSDTQNFDFMSEFNKRRSQTKL</sequence>
<keyword evidence="1" id="KW-0805">Transcription regulation</keyword>
<dbReference type="GO" id="GO:0003700">
    <property type="term" value="F:DNA-binding transcription factor activity"/>
    <property type="evidence" value="ECO:0007669"/>
    <property type="project" value="InterPro"/>
</dbReference>
<dbReference type="Pfam" id="PF13463">
    <property type="entry name" value="HTH_27"/>
    <property type="match status" value="1"/>
</dbReference>
<feature type="domain" description="HTH marR-type" evidence="4">
    <location>
        <begin position="5"/>
        <end position="137"/>
    </location>
</feature>
<dbReference type="Proteomes" id="UP000050823">
    <property type="component" value="Unassembled WGS sequence"/>
</dbReference>
<dbReference type="Gene3D" id="1.10.10.10">
    <property type="entry name" value="Winged helix-like DNA-binding domain superfamily/Winged helix DNA-binding domain"/>
    <property type="match status" value="1"/>
</dbReference>
<evidence type="ECO:0000259" key="4">
    <source>
        <dbReference type="PROSITE" id="PS50995"/>
    </source>
</evidence>
<evidence type="ECO:0000313" key="5">
    <source>
        <dbReference type="EMBL" id="KRM23359.1"/>
    </source>
</evidence>
<reference evidence="5 6" key="1">
    <citation type="journal article" date="2015" name="Genome Announc.">
        <title>Expanding the biotechnology potential of lactobacilli through comparative genomics of 213 strains and associated genera.</title>
        <authorList>
            <person name="Sun Z."/>
            <person name="Harris H.M."/>
            <person name="McCann A."/>
            <person name="Guo C."/>
            <person name="Argimon S."/>
            <person name="Zhang W."/>
            <person name="Yang X."/>
            <person name="Jeffery I.B."/>
            <person name="Cooney J.C."/>
            <person name="Kagawa T.F."/>
            <person name="Liu W."/>
            <person name="Song Y."/>
            <person name="Salvetti E."/>
            <person name="Wrobel A."/>
            <person name="Rasinkangas P."/>
            <person name="Parkhill J."/>
            <person name="Rea M.C."/>
            <person name="O'Sullivan O."/>
            <person name="Ritari J."/>
            <person name="Douillard F.P."/>
            <person name="Paul Ross R."/>
            <person name="Yang R."/>
            <person name="Briner A.E."/>
            <person name="Felis G.E."/>
            <person name="de Vos W.M."/>
            <person name="Barrangou R."/>
            <person name="Klaenhammer T.R."/>
            <person name="Caufield P.W."/>
            <person name="Cui Y."/>
            <person name="Zhang H."/>
            <person name="O'Toole P.W."/>
        </authorList>
    </citation>
    <scope>NUCLEOTIDE SEQUENCE [LARGE SCALE GENOMIC DNA]</scope>
    <source>
        <strain evidence="5 6">DSM 20719</strain>
    </source>
</reference>
<dbReference type="SMART" id="SM00347">
    <property type="entry name" value="HTH_MARR"/>
    <property type="match status" value="1"/>
</dbReference>
<name>A0AA89KXK8_9LACO</name>
<protein>
    <submittedName>
        <fullName evidence="5">MarR family protein</fullName>
    </submittedName>
</protein>
<dbReference type="SUPFAM" id="SSF46785">
    <property type="entry name" value="Winged helix' DNA-binding domain"/>
    <property type="match status" value="1"/>
</dbReference>
<accession>A0AA89KXK8</accession>
<dbReference type="RefSeq" id="WP_057908051.1">
    <property type="nucleotide sequence ID" value="NZ_AYZB01000020.1"/>
</dbReference>
<dbReference type="GO" id="GO:0003677">
    <property type="term" value="F:DNA binding"/>
    <property type="evidence" value="ECO:0007669"/>
    <property type="project" value="UniProtKB-KW"/>
</dbReference>
<keyword evidence="2" id="KW-0238">DNA-binding</keyword>
<evidence type="ECO:0000256" key="1">
    <source>
        <dbReference type="ARBA" id="ARBA00023015"/>
    </source>
</evidence>
<proteinExistence type="predicted"/>
<dbReference type="InterPro" id="IPR036390">
    <property type="entry name" value="WH_DNA-bd_sf"/>
</dbReference>
<dbReference type="EMBL" id="AYZB01000020">
    <property type="protein sequence ID" value="KRM23359.1"/>
    <property type="molecule type" value="Genomic_DNA"/>
</dbReference>
<dbReference type="InterPro" id="IPR000835">
    <property type="entry name" value="HTH_MarR-typ"/>
</dbReference>
<evidence type="ECO:0000256" key="2">
    <source>
        <dbReference type="ARBA" id="ARBA00023125"/>
    </source>
</evidence>
<gene>
    <name evidence="5" type="ORF">FC90_GL000313</name>
</gene>